<reference evidence="8" key="2">
    <citation type="journal article" date="2007" name="PLoS Biol.">
        <title>Survey sequencing and comparative analysis of the elephant shark (Callorhinchus milii) genome.</title>
        <authorList>
            <person name="Venkatesh B."/>
            <person name="Kirkness E.F."/>
            <person name="Loh Y.H."/>
            <person name="Halpern A.L."/>
            <person name="Lee A.P."/>
            <person name="Johnson J."/>
            <person name="Dandona N."/>
            <person name="Viswanathan L.D."/>
            <person name="Tay A."/>
            <person name="Venter J.C."/>
            <person name="Strausberg R.L."/>
            <person name="Brenner S."/>
        </authorList>
    </citation>
    <scope>NUCLEOTIDE SEQUENCE [LARGE SCALE GENOMIC DNA]</scope>
</reference>
<accession>A0A4W3GJC0</accession>
<feature type="signal peptide" evidence="5">
    <location>
        <begin position="1"/>
        <end position="19"/>
    </location>
</feature>
<sequence>MLFLFYTCVSALTLEDSLTQSVPSVTEAEGAKVTLDSNYATSLSSYCLYWYRQLSERQPEYILVRCTSSFENKARTGFGNSFSAQLQKSNSFTSSSISELVVSDSAVFYCAFSLTTVIDCTASLVQKLRIYVWMNRLLKCVRIFDALRGANMSAARDRENRNHLTPTCQLNVQIIICHNKCRQQSCTS</sequence>
<dbReference type="InterPro" id="IPR013106">
    <property type="entry name" value="Ig_V-set"/>
</dbReference>
<dbReference type="PANTHER" id="PTHR19367:SF18">
    <property type="entry name" value="T CELL RECEPTOR ALPHA VARIABLE 16"/>
    <property type="match status" value="1"/>
</dbReference>
<dbReference type="InterPro" id="IPR036179">
    <property type="entry name" value="Ig-like_dom_sf"/>
</dbReference>
<dbReference type="GeneTree" id="ENSGT00970000196773"/>
<dbReference type="PANTHER" id="PTHR19367">
    <property type="entry name" value="T-CELL RECEPTOR ALPHA CHAIN V REGION"/>
    <property type="match status" value="1"/>
</dbReference>
<dbReference type="InParanoid" id="A0A4W3GJC0"/>
<dbReference type="Gene3D" id="2.60.40.10">
    <property type="entry name" value="Immunoglobulins"/>
    <property type="match status" value="1"/>
</dbReference>
<keyword evidence="4" id="KW-0393">Immunoglobulin domain</keyword>
<reference evidence="8" key="3">
    <citation type="journal article" date="2014" name="Nature">
        <title>Elephant shark genome provides unique insights into gnathostome evolution.</title>
        <authorList>
            <consortium name="International Elephant Shark Genome Sequencing Consortium"/>
            <person name="Venkatesh B."/>
            <person name="Lee A.P."/>
            <person name="Ravi V."/>
            <person name="Maurya A.K."/>
            <person name="Lian M.M."/>
            <person name="Swann J.B."/>
            <person name="Ohta Y."/>
            <person name="Flajnik M.F."/>
            <person name="Sutoh Y."/>
            <person name="Kasahara M."/>
            <person name="Hoon S."/>
            <person name="Gangu V."/>
            <person name="Roy S.W."/>
            <person name="Irimia M."/>
            <person name="Korzh V."/>
            <person name="Kondrychyn I."/>
            <person name="Lim Z.W."/>
            <person name="Tay B.H."/>
            <person name="Tohari S."/>
            <person name="Kong K.W."/>
            <person name="Ho S."/>
            <person name="Lorente-Galdos B."/>
            <person name="Quilez J."/>
            <person name="Marques-Bonet T."/>
            <person name="Raney B.J."/>
            <person name="Ingham P.W."/>
            <person name="Tay A."/>
            <person name="Hillier L.W."/>
            <person name="Minx P."/>
            <person name="Boehm T."/>
            <person name="Wilson R.K."/>
            <person name="Brenner S."/>
            <person name="Warren W.C."/>
        </authorList>
    </citation>
    <scope>NUCLEOTIDE SEQUENCE [LARGE SCALE GENOMIC DNA]</scope>
</reference>
<reference evidence="8" key="1">
    <citation type="journal article" date="2006" name="Science">
        <title>Ancient noncoding elements conserved in the human genome.</title>
        <authorList>
            <person name="Venkatesh B."/>
            <person name="Kirkness E.F."/>
            <person name="Loh Y.H."/>
            <person name="Halpern A.L."/>
            <person name="Lee A.P."/>
            <person name="Johnson J."/>
            <person name="Dandona N."/>
            <person name="Viswanathan L.D."/>
            <person name="Tay A."/>
            <person name="Venter J.C."/>
            <person name="Strausberg R.L."/>
            <person name="Brenner S."/>
        </authorList>
    </citation>
    <scope>NUCLEOTIDE SEQUENCE [LARGE SCALE GENOMIC DNA]</scope>
</reference>
<keyword evidence="2" id="KW-0391">Immunity</keyword>
<dbReference type="Pfam" id="PF07686">
    <property type="entry name" value="V-set"/>
    <property type="match status" value="1"/>
</dbReference>
<keyword evidence="3" id="KW-0675">Receptor</keyword>
<evidence type="ECO:0000256" key="1">
    <source>
        <dbReference type="ARBA" id="ARBA00022729"/>
    </source>
</evidence>
<reference evidence="7" key="4">
    <citation type="submission" date="2025-08" db="UniProtKB">
        <authorList>
            <consortium name="Ensembl"/>
        </authorList>
    </citation>
    <scope>IDENTIFICATION</scope>
</reference>
<proteinExistence type="predicted"/>
<keyword evidence="2" id="KW-1064">Adaptive immunity</keyword>
<name>A0A4W3GJC0_CALMI</name>
<evidence type="ECO:0000313" key="8">
    <source>
        <dbReference type="Proteomes" id="UP000314986"/>
    </source>
</evidence>
<dbReference type="InterPro" id="IPR013783">
    <property type="entry name" value="Ig-like_fold"/>
</dbReference>
<organism evidence="7 8">
    <name type="scientific">Callorhinchus milii</name>
    <name type="common">Ghost shark</name>
    <dbReference type="NCBI Taxonomy" id="7868"/>
    <lineage>
        <taxon>Eukaryota</taxon>
        <taxon>Metazoa</taxon>
        <taxon>Chordata</taxon>
        <taxon>Craniata</taxon>
        <taxon>Vertebrata</taxon>
        <taxon>Chondrichthyes</taxon>
        <taxon>Holocephali</taxon>
        <taxon>Chimaeriformes</taxon>
        <taxon>Callorhinchidae</taxon>
        <taxon>Callorhinchus</taxon>
    </lineage>
</organism>
<keyword evidence="1 5" id="KW-0732">Signal</keyword>
<dbReference type="AlphaFoldDB" id="A0A4W3GJC0"/>
<keyword evidence="8" id="KW-1185">Reference proteome</keyword>
<evidence type="ECO:0000256" key="5">
    <source>
        <dbReference type="SAM" id="SignalP"/>
    </source>
</evidence>
<protein>
    <recommendedName>
        <fullName evidence="6">Immunoglobulin V-set domain-containing protein</fullName>
    </recommendedName>
</protein>
<evidence type="ECO:0000313" key="7">
    <source>
        <dbReference type="Ensembl" id="ENSCMIP00000003202.1"/>
    </source>
</evidence>
<dbReference type="Proteomes" id="UP000314986">
    <property type="component" value="Unassembled WGS sequence"/>
</dbReference>
<dbReference type="GO" id="GO:0002250">
    <property type="term" value="P:adaptive immune response"/>
    <property type="evidence" value="ECO:0007669"/>
    <property type="project" value="UniProtKB-KW"/>
</dbReference>
<reference evidence="7" key="5">
    <citation type="submission" date="2025-09" db="UniProtKB">
        <authorList>
            <consortium name="Ensembl"/>
        </authorList>
    </citation>
    <scope>IDENTIFICATION</scope>
</reference>
<dbReference type="STRING" id="7868.ENSCMIP00000003202"/>
<dbReference type="InterPro" id="IPR051287">
    <property type="entry name" value="TCR_variable_region"/>
</dbReference>
<dbReference type="SUPFAM" id="SSF48726">
    <property type="entry name" value="Immunoglobulin"/>
    <property type="match status" value="1"/>
</dbReference>
<feature type="domain" description="Immunoglobulin V-set" evidence="6">
    <location>
        <begin position="23"/>
        <end position="112"/>
    </location>
</feature>
<evidence type="ECO:0000256" key="4">
    <source>
        <dbReference type="ARBA" id="ARBA00023319"/>
    </source>
</evidence>
<evidence type="ECO:0000259" key="6">
    <source>
        <dbReference type="Pfam" id="PF07686"/>
    </source>
</evidence>
<evidence type="ECO:0000256" key="2">
    <source>
        <dbReference type="ARBA" id="ARBA00023130"/>
    </source>
</evidence>
<dbReference type="Ensembl" id="ENSCMIT00000003321.1">
    <property type="protein sequence ID" value="ENSCMIP00000003202.1"/>
    <property type="gene ID" value="ENSCMIG00000001907.1"/>
</dbReference>
<feature type="chain" id="PRO_5021315236" description="Immunoglobulin V-set domain-containing protein" evidence="5">
    <location>
        <begin position="20"/>
        <end position="188"/>
    </location>
</feature>
<evidence type="ECO:0000256" key="3">
    <source>
        <dbReference type="ARBA" id="ARBA00023170"/>
    </source>
</evidence>